<protein>
    <submittedName>
        <fullName evidence="1">Pilus assembly protein PilM</fullName>
    </submittedName>
</protein>
<dbReference type="Pfam" id="PF11104">
    <property type="entry name" value="PilM_2"/>
    <property type="match status" value="1"/>
</dbReference>
<dbReference type="Gene3D" id="3.30.1490.300">
    <property type="match status" value="1"/>
</dbReference>
<dbReference type="AlphaFoldDB" id="A0A842HHG7"/>
<dbReference type="Gene3D" id="3.30.420.40">
    <property type="match status" value="2"/>
</dbReference>
<accession>A0A842HHG7</accession>
<comment type="caution">
    <text evidence="1">The sequence shown here is derived from an EMBL/GenBank/DDBJ whole genome shotgun (WGS) entry which is preliminary data.</text>
</comment>
<dbReference type="InterPro" id="IPR050696">
    <property type="entry name" value="FtsA/MreB"/>
</dbReference>
<dbReference type="InterPro" id="IPR043129">
    <property type="entry name" value="ATPase_NBD"/>
</dbReference>
<dbReference type="RefSeq" id="WP_185675651.1">
    <property type="nucleotide sequence ID" value="NZ_JACHVB010000032.1"/>
</dbReference>
<gene>
    <name evidence="1" type="primary">pilM</name>
    <name evidence="1" type="ORF">H5P28_10455</name>
</gene>
<sequence>MSASKTLIINCGASHVSVSTFSANGADLLLEDFVIEELDYDYSIDEEWLGALSLKLGDILRRKKFHGPATLISPGYQLLTKTIKVPHVEAAKQAQIIAFEAQQNIPYPLSDVVWDYQVIADDGVETEVILIAIKSDAINSFCQQVSGFGISPERISAASILDYNAYKLSYQDNEEDTLLVNIGARSSNLIFINEDGFFIRNIALGGNSLTQNLADNLGKGFTEAEKVKIAFFSGQTSYEPDHPSVQILQNNAQIFQRRMGQEITRSIVNFRRQRGAKAPARILLTGRGSLLPGLPEFLAEQQKMPVEYFDPAQGISVGGSLDKDSLGEDLYSLGEVIGEASRLVLPEPVAIDLLPSGLAEEMRFSKQRPFIALAAILLALATVPPILAFKGTSSKYEEATRQVQSKVAPLNTLHSEIVSNRESATALRKDVGDLEELVNARSNWIIFFTDLQQRLQDVQDVWLENLQLDRASGDRLKMTGRILITNYDPNNPTASNQEAADRINRLLESFKESEFIKDVANLRIDTSMQRILKFEFTLITNPEKPL</sequence>
<name>A0A842HHG7_9BACT</name>
<organism evidence="1 2">
    <name type="scientific">Ruficoccus amylovorans</name>
    <dbReference type="NCBI Taxonomy" id="1804625"/>
    <lineage>
        <taxon>Bacteria</taxon>
        <taxon>Pseudomonadati</taxon>
        <taxon>Verrucomicrobiota</taxon>
        <taxon>Opitutia</taxon>
        <taxon>Puniceicoccales</taxon>
        <taxon>Cerasicoccaceae</taxon>
        <taxon>Ruficoccus</taxon>
    </lineage>
</organism>
<evidence type="ECO:0000313" key="1">
    <source>
        <dbReference type="EMBL" id="MBC2594681.1"/>
    </source>
</evidence>
<dbReference type="PANTHER" id="PTHR32432:SF3">
    <property type="entry name" value="ETHANOLAMINE UTILIZATION PROTEIN EUTJ"/>
    <property type="match status" value="1"/>
</dbReference>
<dbReference type="PANTHER" id="PTHR32432">
    <property type="entry name" value="CELL DIVISION PROTEIN FTSA-RELATED"/>
    <property type="match status" value="1"/>
</dbReference>
<dbReference type="InterPro" id="IPR005883">
    <property type="entry name" value="PilM"/>
</dbReference>
<dbReference type="SUPFAM" id="SSF53067">
    <property type="entry name" value="Actin-like ATPase domain"/>
    <property type="match status" value="2"/>
</dbReference>
<dbReference type="EMBL" id="JACHVB010000032">
    <property type="protein sequence ID" value="MBC2594681.1"/>
    <property type="molecule type" value="Genomic_DNA"/>
</dbReference>
<dbReference type="CDD" id="cd24049">
    <property type="entry name" value="ASKHA_NBD_PilM"/>
    <property type="match status" value="1"/>
</dbReference>
<reference evidence="1 2" key="1">
    <citation type="submission" date="2020-07" db="EMBL/GenBank/DDBJ databases">
        <authorList>
            <person name="Feng X."/>
        </authorList>
    </citation>
    <scope>NUCLEOTIDE SEQUENCE [LARGE SCALE GENOMIC DNA]</scope>
    <source>
        <strain evidence="1 2">JCM31066</strain>
    </source>
</reference>
<proteinExistence type="predicted"/>
<evidence type="ECO:0000313" key="2">
    <source>
        <dbReference type="Proteomes" id="UP000546464"/>
    </source>
</evidence>
<keyword evidence="2" id="KW-1185">Reference proteome</keyword>
<dbReference type="Proteomes" id="UP000546464">
    <property type="component" value="Unassembled WGS sequence"/>
</dbReference>